<dbReference type="EMBL" id="JADFTT010000083">
    <property type="protein sequence ID" value="KAG5769194.1"/>
    <property type="molecule type" value="Genomic_DNA"/>
</dbReference>
<feature type="compositionally biased region" description="Basic and acidic residues" evidence="2">
    <location>
        <begin position="750"/>
        <end position="769"/>
    </location>
</feature>
<reference evidence="4" key="1">
    <citation type="journal article" date="2020" name="bioRxiv">
        <title>Historical genomics reveals the evolutionary mechanisms behind multiple outbreaks of the host-specific coffee wilt pathogen Fusarium xylarioides.</title>
        <authorList>
            <person name="Peck D."/>
            <person name="Nowell R.W."/>
            <person name="Flood J."/>
            <person name="Ryan M.J."/>
            <person name="Barraclough T.G."/>
        </authorList>
    </citation>
    <scope>NUCLEOTIDE SEQUENCE</scope>
    <source>
        <strain evidence="4">IMI 127659i</strain>
    </source>
</reference>
<evidence type="ECO:0000313" key="4">
    <source>
        <dbReference type="EMBL" id="KAG5769194.1"/>
    </source>
</evidence>
<proteinExistence type="predicted"/>
<feature type="domain" description="Nephrocystin 3-like N-terminal" evidence="3">
    <location>
        <begin position="18"/>
        <end position="188"/>
    </location>
</feature>
<evidence type="ECO:0000259" key="3">
    <source>
        <dbReference type="Pfam" id="PF24883"/>
    </source>
</evidence>
<dbReference type="AlphaFoldDB" id="A0A9P7HYX5"/>
<dbReference type="PANTHER" id="PTHR10039">
    <property type="entry name" value="AMELOGENIN"/>
    <property type="match status" value="1"/>
</dbReference>
<dbReference type="Gene3D" id="3.40.50.300">
    <property type="entry name" value="P-loop containing nucleotide triphosphate hydrolases"/>
    <property type="match status" value="1"/>
</dbReference>
<dbReference type="InterPro" id="IPR027417">
    <property type="entry name" value="P-loop_NTPase"/>
</dbReference>
<feature type="region of interest" description="Disordered" evidence="2">
    <location>
        <begin position="1115"/>
        <end position="1136"/>
    </location>
</feature>
<evidence type="ECO:0000256" key="1">
    <source>
        <dbReference type="ARBA" id="ARBA00022737"/>
    </source>
</evidence>
<dbReference type="Pfam" id="PF24883">
    <property type="entry name" value="NPHP3_N"/>
    <property type="match status" value="1"/>
</dbReference>
<gene>
    <name evidence="4" type="ORF">H9Q72_003467</name>
</gene>
<keyword evidence="5" id="KW-1185">Reference proteome</keyword>
<reference evidence="4" key="2">
    <citation type="submission" date="2020-10" db="EMBL/GenBank/DDBJ databases">
        <authorList>
            <person name="Peck L.D."/>
            <person name="Nowell R.W."/>
            <person name="Flood J."/>
            <person name="Ryan M.J."/>
            <person name="Barraclough T.G."/>
        </authorList>
    </citation>
    <scope>NUCLEOTIDE SEQUENCE</scope>
    <source>
        <strain evidence="4">IMI 127659i</strain>
    </source>
</reference>
<sequence>MSSNSQHRFTHERSIAEGTGTWLIENNSFQDWGEPNSSTKVFWLHGNAGYGKSVLCVQAIRDFERKFKAWFGRPADTAIHFYDSSDEQELPYTVYRNIARNLFSQRYPIEDDVPKELYHFSGMDCNETLLREFIITITGELETAYIFIDGVDEVCHDRLRRQFALDTLKFFLSLTTSTTCDVKLWCSSQPRNEIKQLLGNCQFGKCLALTEAENKRDINRFVISKMGDFFDGELKQRKILSFLSMAEIINGNFLLAAVLTEAIREAATGRKLDELVKNLPDSFEEYLKKKIRCINPEHYETFSKIMSCLIYAKRRLSFGELCEALEDDLDPAQIQEQCAPFVRIESNTSVITPQSVCSIYHNSVRRFIEDNPHILRSEACQNYDAVCDISISREILASATLRYLQQPRYKHLLDVNGTDGLVSLNTRDGSNIESHHLLIYSAKYWVRHVDELQRSNQALDNNEIYQQVDDFVRSKNFGTCLQVQSLFVQGRFSQWYLDDNERVYYHTRHDEKTRRKYLTRNLPEFFTRRKGGKFLQDQYQDAIVEWAYLLGSISSLHGPFPGQIDKCLWSGLGSGNFMHNIKSQLKGIQLQGSTIQVEVQKWSMKKPGHRYKLKKSLQSLICDLDQLRLYTLPLKDHQVGRPRRADFTVDNNILRIGSMVYFRDQEDIFQHIDLKGARIEYIEDISSSDSRIALVHRRGMMPTDNENDHLGRSCLPLVDNQHRGKPSVTSSESSKDSSSDSDLSSDEEATDGKDHEMPMLGYRDTRSEGDGMDLDTWSSNSARESESDGSTTQASDELVDDDIWNDWRDLDEDMDTGSRISAEGLTDAASEVPEELQESDDEMSIESGSIGDHLSDGENSDISLKSTIPLELWGDGSSVSSRSDEASELPIWEEPSGGRLCDRRELVVFNLDRSTGEVERLFRYASQWRGRQFDSPPIIHPSHHLAVWPLGRNEILFADFTNPDDKTYFISTLGCGSKRMCHISVQAHFSGCGQYLHIACLDGDTGGGSAVEQERESIKAMRSLHLRVFTYRLSHRKLTRSRPRLVYRAEVRLDCHGLRNGRDDANALSASPLPYALTWTDDHVYAAESFKQLCVYRMPLFGRVEESELDDATQLETSLGDKTVQNSDSDEEADRRSAEVAFHNTGFIYLPNSANRRAVRFFPVVDNEHGTTKTSFTRAAVKDQGKRAIATVVIEPEDSVTSEVQQPYVGPAQILHLTADQFGPWKRVEADATDRGLPRWKGGHLQAHFERFDTSNDCDIVPYFR</sequence>
<protein>
    <recommendedName>
        <fullName evidence="3">Nephrocystin 3-like N-terminal domain-containing protein</fullName>
    </recommendedName>
</protein>
<comment type="caution">
    <text evidence="4">The sequence shown here is derived from an EMBL/GenBank/DDBJ whole genome shotgun (WGS) entry which is preliminary data.</text>
</comment>
<feature type="compositionally biased region" description="Acidic residues" evidence="2">
    <location>
        <begin position="832"/>
        <end position="844"/>
    </location>
</feature>
<feature type="region of interest" description="Disordered" evidence="2">
    <location>
        <begin position="702"/>
        <end position="800"/>
    </location>
</feature>
<dbReference type="SUPFAM" id="SSF52540">
    <property type="entry name" value="P-loop containing nucleoside triphosphate hydrolases"/>
    <property type="match status" value="1"/>
</dbReference>
<evidence type="ECO:0000256" key="2">
    <source>
        <dbReference type="SAM" id="MobiDB-lite"/>
    </source>
</evidence>
<evidence type="ECO:0000313" key="5">
    <source>
        <dbReference type="Proteomes" id="UP000750502"/>
    </source>
</evidence>
<feature type="region of interest" description="Disordered" evidence="2">
    <location>
        <begin position="825"/>
        <end position="847"/>
    </location>
</feature>
<dbReference type="InterPro" id="IPR056884">
    <property type="entry name" value="NPHP3-like_N"/>
</dbReference>
<keyword evidence="1" id="KW-0677">Repeat</keyword>
<feature type="compositionally biased region" description="Polar residues" evidence="2">
    <location>
        <begin position="776"/>
        <end position="795"/>
    </location>
</feature>
<dbReference type="OrthoDB" id="5092100at2759"/>
<accession>A0A9P7HYX5</accession>
<organism evidence="4 5">
    <name type="scientific">Fusarium xylarioides</name>
    <dbReference type="NCBI Taxonomy" id="221167"/>
    <lineage>
        <taxon>Eukaryota</taxon>
        <taxon>Fungi</taxon>
        <taxon>Dikarya</taxon>
        <taxon>Ascomycota</taxon>
        <taxon>Pezizomycotina</taxon>
        <taxon>Sordariomycetes</taxon>
        <taxon>Hypocreomycetidae</taxon>
        <taxon>Hypocreales</taxon>
        <taxon>Nectriaceae</taxon>
        <taxon>Fusarium</taxon>
        <taxon>Fusarium fujikuroi species complex</taxon>
    </lineage>
</organism>
<name>A0A9P7HYX5_9HYPO</name>
<dbReference type="Proteomes" id="UP000750502">
    <property type="component" value="Unassembled WGS sequence"/>
</dbReference>